<dbReference type="EC" id="2.1.1.163" evidence="2"/>
<feature type="domain" description="Methyltransferase" evidence="1">
    <location>
        <begin position="40"/>
        <end position="152"/>
    </location>
</feature>
<protein>
    <submittedName>
        <fullName evidence="2">Ubiquinone/menaquinone biosynthesis C-methyltransferase UbiE</fullName>
        <ecNumber evidence="2">2.1.1.163</ecNumber>
        <ecNumber evidence="2">2.1.1.201</ecNumber>
    </submittedName>
</protein>
<evidence type="ECO:0000259" key="1">
    <source>
        <dbReference type="Pfam" id="PF13847"/>
    </source>
</evidence>
<dbReference type="InterPro" id="IPR025714">
    <property type="entry name" value="Methyltranfer_dom"/>
</dbReference>
<dbReference type="OrthoDB" id="1018at2157"/>
<organism evidence="2 3">
    <name type="scientific">Methanobrevibacter woesei</name>
    <dbReference type="NCBI Taxonomy" id="190976"/>
    <lineage>
        <taxon>Archaea</taxon>
        <taxon>Methanobacteriati</taxon>
        <taxon>Methanobacteriota</taxon>
        <taxon>Methanomada group</taxon>
        <taxon>Methanobacteria</taxon>
        <taxon>Methanobacteriales</taxon>
        <taxon>Methanobacteriaceae</taxon>
        <taxon>Methanobrevibacter</taxon>
    </lineage>
</organism>
<gene>
    <name evidence="2" type="primary">ubiE</name>
    <name evidence="2" type="ORF">MBBWO_03100</name>
</gene>
<keyword evidence="2" id="KW-0489">Methyltransferase</keyword>
<keyword evidence="2" id="KW-0808">Transferase</keyword>
<sequence>MAEKGNSTGLLPANGHRIQGRSSEDFLDVDEILRELNLKGDETLMDAGCGDGHVAIKALDLLPDGVVYALDVYGPSVEDMEKYKSENNVGNLIPVQSDIADKIDVDDNVLDVVLLVNVFHGFNAMRKMDEACSELKRIIKPNGGRIAIMDYKKQDVKHGPPFQIRCSPEDIEEVFAKQGLKITYLNEDIGEDIPEGKSHYFVVFEYK</sequence>
<dbReference type="GO" id="GO:0032259">
    <property type="term" value="P:methylation"/>
    <property type="evidence" value="ECO:0007669"/>
    <property type="project" value="UniProtKB-KW"/>
</dbReference>
<dbReference type="Gene3D" id="3.40.50.150">
    <property type="entry name" value="Vaccinia Virus protein VP39"/>
    <property type="match status" value="1"/>
</dbReference>
<dbReference type="GO" id="GO:0043770">
    <property type="term" value="F:demethylmenaquinone methyltransferase activity"/>
    <property type="evidence" value="ECO:0007669"/>
    <property type="project" value="UniProtKB-EC"/>
</dbReference>
<accession>A0A2U1S8N2</accession>
<proteinExistence type="predicted"/>
<dbReference type="Pfam" id="PF13847">
    <property type="entry name" value="Methyltransf_31"/>
    <property type="match status" value="1"/>
</dbReference>
<keyword evidence="3" id="KW-1185">Reference proteome</keyword>
<dbReference type="EC" id="2.1.1.201" evidence="2"/>
<dbReference type="GO" id="GO:0008425">
    <property type="term" value="F:2-methoxy-6-polyprenyl-1,4-benzoquinol methyltransferase activity"/>
    <property type="evidence" value="ECO:0007669"/>
    <property type="project" value="UniProtKB-EC"/>
</dbReference>
<reference evidence="2 3" key="1">
    <citation type="submission" date="2017-03" db="EMBL/GenBank/DDBJ databases">
        <title>Genome sequence of Methanobrevibacter wosei.</title>
        <authorList>
            <person name="Poehlein A."/>
            <person name="Seedorf H."/>
            <person name="Daniel R."/>
        </authorList>
    </citation>
    <scope>NUCLEOTIDE SEQUENCE [LARGE SCALE GENOMIC DNA]</scope>
    <source>
        <strain evidence="2 3">DSM 11979</strain>
    </source>
</reference>
<keyword evidence="2" id="KW-0830">Ubiquinone</keyword>
<dbReference type="Proteomes" id="UP000245577">
    <property type="component" value="Unassembled WGS sequence"/>
</dbReference>
<evidence type="ECO:0000313" key="2">
    <source>
        <dbReference type="EMBL" id="PWB86599.1"/>
    </source>
</evidence>
<dbReference type="InterPro" id="IPR029063">
    <property type="entry name" value="SAM-dependent_MTases_sf"/>
</dbReference>
<comment type="caution">
    <text evidence="2">The sequence shown here is derived from an EMBL/GenBank/DDBJ whole genome shotgun (WGS) entry which is preliminary data.</text>
</comment>
<dbReference type="AlphaFoldDB" id="A0A2U1S8N2"/>
<dbReference type="RefSeq" id="WP_116669138.1">
    <property type="nucleotide sequence ID" value="NZ_MZGU01000003.1"/>
</dbReference>
<evidence type="ECO:0000313" key="3">
    <source>
        <dbReference type="Proteomes" id="UP000245577"/>
    </source>
</evidence>
<dbReference type="SUPFAM" id="SSF53335">
    <property type="entry name" value="S-adenosyl-L-methionine-dependent methyltransferases"/>
    <property type="match status" value="1"/>
</dbReference>
<dbReference type="EMBL" id="MZGU01000003">
    <property type="protein sequence ID" value="PWB86599.1"/>
    <property type="molecule type" value="Genomic_DNA"/>
</dbReference>
<name>A0A2U1S8N2_9EURY</name>